<accession>A0ABW1E3J3</accession>
<dbReference type="InterPro" id="IPR025335">
    <property type="entry name" value="DUF4241"/>
</dbReference>
<evidence type="ECO:0000313" key="2">
    <source>
        <dbReference type="Proteomes" id="UP001596180"/>
    </source>
</evidence>
<comment type="caution">
    <text evidence="1">The sequence shown here is derived from an EMBL/GenBank/DDBJ whole genome shotgun (WGS) entry which is preliminary data.</text>
</comment>
<dbReference type="RefSeq" id="WP_381364761.1">
    <property type="nucleotide sequence ID" value="NZ_JBHSOA010000042.1"/>
</dbReference>
<reference evidence="2" key="1">
    <citation type="journal article" date="2019" name="Int. J. Syst. Evol. Microbiol.">
        <title>The Global Catalogue of Microorganisms (GCM) 10K type strain sequencing project: providing services to taxonomists for standard genome sequencing and annotation.</title>
        <authorList>
            <consortium name="The Broad Institute Genomics Platform"/>
            <consortium name="The Broad Institute Genome Sequencing Center for Infectious Disease"/>
            <person name="Wu L."/>
            <person name="Ma J."/>
        </authorList>
    </citation>
    <scope>NUCLEOTIDE SEQUENCE [LARGE SCALE GENOMIC DNA]</scope>
    <source>
        <strain evidence="2">JCM 10411</strain>
    </source>
</reference>
<evidence type="ECO:0000313" key="1">
    <source>
        <dbReference type="EMBL" id="MFC5854009.1"/>
    </source>
</evidence>
<proteinExistence type="predicted"/>
<dbReference type="EMBL" id="JBHSOA010000042">
    <property type="protein sequence ID" value="MFC5854009.1"/>
    <property type="molecule type" value="Genomic_DNA"/>
</dbReference>
<keyword evidence="2" id="KW-1185">Reference proteome</keyword>
<name>A0ABW1E3J3_9ACTN</name>
<dbReference type="Proteomes" id="UP001596180">
    <property type="component" value="Unassembled WGS sequence"/>
</dbReference>
<protein>
    <submittedName>
        <fullName evidence="1">DUF4241 domain-containing protein</fullName>
    </submittedName>
</protein>
<dbReference type="Pfam" id="PF14025">
    <property type="entry name" value="DUF4241"/>
    <property type="match status" value="1"/>
</dbReference>
<organism evidence="1 2">
    <name type="scientific">Streptomyces chlorus</name>
    <dbReference type="NCBI Taxonomy" id="887452"/>
    <lineage>
        <taxon>Bacteria</taxon>
        <taxon>Bacillati</taxon>
        <taxon>Actinomycetota</taxon>
        <taxon>Actinomycetes</taxon>
        <taxon>Kitasatosporales</taxon>
        <taxon>Streptomycetaceae</taxon>
        <taxon>Streptomyces</taxon>
    </lineage>
</organism>
<gene>
    <name evidence="1" type="ORF">ACFPZI_20030</name>
</gene>
<sequence>MVQPLGGRQLPCPWRHPQCHEFQLPDGHAYGFSTDGAAGGFADAAAWETLSGKVRRYYEEQDDGACEPISDGHIRAVDEVTGSDLVSFCTGGDGTWPVWLGRSAAGELVSVVVITSYL</sequence>